<keyword evidence="2" id="KW-0539">Nucleus</keyword>
<protein>
    <recommendedName>
        <fullName evidence="6">Fungal-specific transcription factor domain-containing protein</fullName>
    </recommendedName>
</protein>
<dbReference type="AlphaFoldDB" id="A0AAJ0G7A2"/>
<dbReference type="InterPro" id="IPR021858">
    <property type="entry name" value="Fun_TF"/>
</dbReference>
<accession>A0AAJ0G7A2</accession>
<evidence type="ECO:0008006" key="6">
    <source>
        <dbReference type="Google" id="ProtNLM"/>
    </source>
</evidence>
<evidence type="ECO:0000313" key="5">
    <source>
        <dbReference type="Proteomes" id="UP001271007"/>
    </source>
</evidence>
<evidence type="ECO:0000256" key="3">
    <source>
        <dbReference type="SAM" id="MobiDB-lite"/>
    </source>
</evidence>
<comment type="caution">
    <text evidence="4">The sequence shown here is derived from an EMBL/GenBank/DDBJ whole genome shotgun (WGS) entry which is preliminary data.</text>
</comment>
<dbReference type="Pfam" id="PF11951">
    <property type="entry name" value="Fungal_trans_2"/>
    <property type="match status" value="1"/>
</dbReference>
<dbReference type="GO" id="GO:0005634">
    <property type="term" value="C:nucleus"/>
    <property type="evidence" value="ECO:0007669"/>
    <property type="project" value="UniProtKB-SubCell"/>
</dbReference>
<sequence length="528" mass="57928">MEQLKQEIKGKRSRRSESHPGEARNASGANQGDPAEEPRSPTPQSSNACAMLDRTHDGVLPASHGSLEISSACPARPRVLSECTLSETVLVMFFLEQVFSSLFPFYRPSVFQGGKAWILELVIKSPVIKQAVLCQSSYLFLLMQKTERHDSTWETVTTQMHHAFQMLRQALQVLAGAKIADHLHGAVRVLASIIQLQRFEVAVPHPENGRTHLNAAAALFTQILGSPGIPDPSNARSSFRLVMERLTPSAPVTPVATLVQSPSAEQTAFCFSSSILLVDDIVSSTMSQEEPTLFAYHNSLLKDDDSAGSSISLAQVVGSQNWAFLYIGEIATLDAWKQRCRVAGSLDAIELVARATSIMNALKLRLTKLENDTGNNRSEGTLSQGVSANGRKQSVTSYKQSHTITRIWGHAALVYLHAVVSGLQPASGDVRHHVGCVVELLTLQLEEDPSLLRAFLWPFIVTGCLAELMYEARLRRMVELQQESDLFGKAQKALSIMENVWCSRELGSAAYPDLAACFRSHGEMYFGI</sequence>
<comment type="subcellular location">
    <subcellularLocation>
        <location evidence="1">Nucleus</location>
    </subcellularLocation>
</comment>
<evidence type="ECO:0000256" key="1">
    <source>
        <dbReference type="ARBA" id="ARBA00004123"/>
    </source>
</evidence>
<feature type="region of interest" description="Disordered" evidence="3">
    <location>
        <begin position="1"/>
        <end position="49"/>
    </location>
</feature>
<feature type="compositionally biased region" description="Basic and acidic residues" evidence="3">
    <location>
        <begin position="1"/>
        <end position="22"/>
    </location>
</feature>
<dbReference type="Proteomes" id="UP001271007">
    <property type="component" value="Unassembled WGS sequence"/>
</dbReference>
<name>A0AAJ0G7A2_9PEZI</name>
<reference evidence="4" key="1">
    <citation type="submission" date="2023-04" db="EMBL/GenBank/DDBJ databases">
        <title>Black Yeasts Isolated from many extreme environments.</title>
        <authorList>
            <person name="Coleine C."/>
            <person name="Stajich J.E."/>
            <person name="Selbmann L."/>
        </authorList>
    </citation>
    <scope>NUCLEOTIDE SEQUENCE</scope>
    <source>
        <strain evidence="4">CCFEE 5312</strain>
    </source>
</reference>
<proteinExistence type="predicted"/>
<organism evidence="4 5">
    <name type="scientific">Extremus antarcticus</name>
    <dbReference type="NCBI Taxonomy" id="702011"/>
    <lineage>
        <taxon>Eukaryota</taxon>
        <taxon>Fungi</taxon>
        <taxon>Dikarya</taxon>
        <taxon>Ascomycota</taxon>
        <taxon>Pezizomycotina</taxon>
        <taxon>Dothideomycetes</taxon>
        <taxon>Dothideomycetidae</taxon>
        <taxon>Mycosphaerellales</taxon>
        <taxon>Extremaceae</taxon>
        <taxon>Extremus</taxon>
    </lineage>
</organism>
<dbReference type="PANTHER" id="PTHR37534:SF20">
    <property type="entry name" value="PRO1A C6 ZINK-FINGER PROTEIN"/>
    <property type="match status" value="1"/>
</dbReference>
<dbReference type="PANTHER" id="PTHR37534">
    <property type="entry name" value="TRANSCRIPTIONAL ACTIVATOR PROTEIN UGA3"/>
    <property type="match status" value="1"/>
</dbReference>
<evidence type="ECO:0000256" key="2">
    <source>
        <dbReference type="ARBA" id="ARBA00023242"/>
    </source>
</evidence>
<dbReference type="EMBL" id="JAWDJX010000097">
    <property type="protein sequence ID" value="KAK3046361.1"/>
    <property type="molecule type" value="Genomic_DNA"/>
</dbReference>
<gene>
    <name evidence="4" type="ORF">LTR09_012137</name>
</gene>
<keyword evidence="5" id="KW-1185">Reference proteome</keyword>
<evidence type="ECO:0000313" key="4">
    <source>
        <dbReference type="EMBL" id="KAK3046361.1"/>
    </source>
</evidence>